<organism evidence="1">
    <name type="scientific">marine sediment metagenome</name>
    <dbReference type="NCBI Taxonomy" id="412755"/>
    <lineage>
        <taxon>unclassified sequences</taxon>
        <taxon>metagenomes</taxon>
        <taxon>ecological metagenomes</taxon>
    </lineage>
</organism>
<proteinExistence type="predicted"/>
<name>A0A0F8Y858_9ZZZZ</name>
<dbReference type="AlphaFoldDB" id="A0A0F8Y858"/>
<gene>
    <name evidence="1" type="ORF">LCGC14_3126320</name>
</gene>
<sequence length="86" mass="10234">MYNYLVWRYWQVKRAICAQLLGWSPKYSSMSSSAWPLERSRSYLFFGRAACNATWQAWRWRVRIDGMTYTDDPGSNNIHTTERGTK</sequence>
<reference evidence="1" key="1">
    <citation type="journal article" date="2015" name="Nature">
        <title>Complex archaea that bridge the gap between prokaryotes and eukaryotes.</title>
        <authorList>
            <person name="Spang A."/>
            <person name="Saw J.H."/>
            <person name="Jorgensen S.L."/>
            <person name="Zaremba-Niedzwiedzka K."/>
            <person name="Martijn J."/>
            <person name="Lind A.E."/>
            <person name="van Eijk R."/>
            <person name="Schleper C."/>
            <person name="Guy L."/>
            <person name="Ettema T.J."/>
        </authorList>
    </citation>
    <scope>NUCLEOTIDE SEQUENCE</scope>
</reference>
<evidence type="ECO:0000313" key="1">
    <source>
        <dbReference type="EMBL" id="KKK50309.1"/>
    </source>
</evidence>
<accession>A0A0F8Y858</accession>
<protein>
    <submittedName>
        <fullName evidence="1">Uncharacterized protein</fullName>
    </submittedName>
</protein>
<comment type="caution">
    <text evidence="1">The sequence shown here is derived from an EMBL/GenBank/DDBJ whole genome shotgun (WGS) entry which is preliminary data.</text>
</comment>
<dbReference type="EMBL" id="LAZR01068086">
    <property type="protein sequence ID" value="KKK50309.1"/>
    <property type="molecule type" value="Genomic_DNA"/>
</dbReference>